<evidence type="ECO:0000256" key="1">
    <source>
        <dbReference type="ARBA" id="ARBA00008791"/>
    </source>
</evidence>
<feature type="domain" description="UspA" evidence="2">
    <location>
        <begin position="156"/>
        <end position="293"/>
    </location>
</feature>
<name>A0A7D5GJN9_9EURY</name>
<organism evidence="3 4">
    <name type="scientific">Halorarum halophilum</name>
    <dbReference type="NCBI Taxonomy" id="2743090"/>
    <lineage>
        <taxon>Archaea</taxon>
        <taxon>Methanobacteriati</taxon>
        <taxon>Methanobacteriota</taxon>
        <taxon>Stenosarchaea group</taxon>
        <taxon>Halobacteria</taxon>
        <taxon>Halobacteriales</taxon>
        <taxon>Haloferacaceae</taxon>
        <taxon>Halorarum</taxon>
    </lineage>
</organism>
<dbReference type="PANTHER" id="PTHR46268:SF24">
    <property type="entry name" value="UNIVERSAL STRESS PROTEIN"/>
    <property type="match status" value="1"/>
</dbReference>
<sequence length="302" mass="33594">MTRNVFVGFNDTPRSERALRFACSTFPDDEIAVLFVIDSHTDPTAATGWGNTTDEFEEWIDSRTEYAEDVFARASGIAGEYGVSTEPRLGFGRVNRAIVDYHDQYDPDFVVVGRHGRSRIDAVLAGDIYERLVRSSDVPAVSVRESWVERPAEGPRRVLVPFDGSPSAEIGLEWACDTFPDLDVVAMHVDSHKRGSAIRKWTDDEADRSAWVGEQRERSEEILDRARGIAERRGVQLETLTGFGPVDEVVSDYTTTERVDLIVLGVRESSGLRSYLTESLLDALIQRANAPVVEIRAGGPDE</sequence>
<dbReference type="RefSeq" id="WP_179170605.1">
    <property type="nucleotide sequence ID" value="NZ_CP058529.1"/>
</dbReference>
<dbReference type="PRINTS" id="PR01438">
    <property type="entry name" value="UNVRSLSTRESS"/>
</dbReference>
<evidence type="ECO:0000313" key="3">
    <source>
        <dbReference type="EMBL" id="QLG29031.1"/>
    </source>
</evidence>
<evidence type="ECO:0000313" key="4">
    <source>
        <dbReference type="Proteomes" id="UP000509750"/>
    </source>
</evidence>
<dbReference type="KEGG" id="halg:HUG10_16460"/>
<dbReference type="InterPro" id="IPR014729">
    <property type="entry name" value="Rossmann-like_a/b/a_fold"/>
</dbReference>
<dbReference type="Proteomes" id="UP000509750">
    <property type="component" value="Chromosome"/>
</dbReference>
<keyword evidence="4" id="KW-1185">Reference proteome</keyword>
<protein>
    <submittedName>
        <fullName evidence="3">Universal stress protein</fullName>
    </submittedName>
</protein>
<dbReference type="InterPro" id="IPR006015">
    <property type="entry name" value="Universal_stress_UspA"/>
</dbReference>
<comment type="similarity">
    <text evidence="1">Belongs to the universal stress protein A family.</text>
</comment>
<dbReference type="PANTHER" id="PTHR46268">
    <property type="entry name" value="STRESS RESPONSE PROTEIN NHAX"/>
    <property type="match status" value="1"/>
</dbReference>
<dbReference type="SUPFAM" id="SSF52402">
    <property type="entry name" value="Adenine nucleotide alpha hydrolases-like"/>
    <property type="match status" value="2"/>
</dbReference>
<feature type="domain" description="UspA" evidence="2">
    <location>
        <begin position="1"/>
        <end position="144"/>
    </location>
</feature>
<dbReference type="Gene3D" id="3.40.50.620">
    <property type="entry name" value="HUPs"/>
    <property type="match status" value="2"/>
</dbReference>
<evidence type="ECO:0000259" key="2">
    <source>
        <dbReference type="Pfam" id="PF00582"/>
    </source>
</evidence>
<dbReference type="Pfam" id="PF00582">
    <property type="entry name" value="Usp"/>
    <property type="match status" value="2"/>
</dbReference>
<dbReference type="CDD" id="cd00293">
    <property type="entry name" value="USP-like"/>
    <property type="match status" value="2"/>
</dbReference>
<dbReference type="EMBL" id="CP058529">
    <property type="protein sequence ID" value="QLG29031.1"/>
    <property type="molecule type" value="Genomic_DNA"/>
</dbReference>
<dbReference type="GeneID" id="56030459"/>
<gene>
    <name evidence="3" type="ORF">HUG10_16460</name>
</gene>
<dbReference type="InterPro" id="IPR006016">
    <property type="entry name" value="UspA"/>
</dbReference>
<dbReference type="AlphaFoldDB" id="A0A7D5GJN9"/>
<accession>A0A7D5GJN9</accession>
<proteinExistence type="inferred from homology"/>
<reference evidence="3 4" key="1">
    <citation type="submission" date="2020-07" db="EMBL/GenBank/DDBJ databases">
        <title>Gai3-2, isolated from salt lake.</title>
        <authorList>
            <person name="Cui H."/>
            <person name="Shi X."/>
        </authorList>
    </citation>
    <scope>NUCLEOTIDE SEQUENCE [LARGE SCALE GENOMIC DNA]</scope>
    <source>
        <strain evidence="3 4">Gai3-2</strain>
    </source>
</reference>
<dbReference type="OrthoDB" id="105697at2157"/>